<sequence length="125" mass="15260">MERKKIECPYCKKDIFEHHYTRHYKSKNHLKNKEIYNKELNYLRTWAKENQIDGHEKMYNIEKLRELKKNFKEDKKDLNLFNDEKIQSIAEKLSIETNDKTKSEMIEEIDKTLNEKPENIIAVEV</sequence>
<organism evidence="1">
    <name type="scientific">Homalodisca liturata</name>
    <dbReference type="NCBI Taxonomy" id="320908"/>
    <lineage>
        <taxon>Eukaryota</taxon>
        <taxon>Metazoa</taxon>
        <taxon>Ecdysozoa</taxon>
        <taxon>Arthropoda</taxon>
        <taxon>Hexapoda</taxon>
        <taxon>Insecta</taxon>
        <taxon>Pterygota</taxon>
        <taxon>Neoptera</taxon>
        <taxon>Paraneoptera</taxon>
        <taxon>Hemiptera</taxon>
        <taxon>Auchenorrhyncha</taxon>
        <taxon>Membracoidea</taxon>
        <taxon>Cicadellidae</taxon>
        <taxon>Cicadellinae</taxon>
        <taxon>Proconiini</taxon>
        <taxon>Homalodisca</taxon>
    </lineage>
</organism>
<protein>
    <submittedName>
        <fullName evidence="1">Uncharacterized protein</fullName>
    </submittedName>
</protein>
<evidence type="ECO:0000313" key="3">
    <source>
        <dbReference type="EMBL" id="JAT04478.1"/>
    </source>
</evidence>
<dbReference type="EMBL" id="GECU01029764">
    <property type="protein sequence ID" value="JAS77942.1"/>
    <property type="molecule type" value="Transcribed_RNA"/>
</dbReference>
<dbReference type="AlphaFoldDB" id="A0A1B6HTE1"/>
<dbReference type="EMBL" id="GECU01028647">
    <property type="protein sequence ID" value="JAS79059.1"/>
    <property type="molecule type" value="Transcribed_RNA"/>
</dbReference>
<evidence type="ECO:0000313" key="2">
    <source>
        <dbReference type="EMBL" id="JAS79059.1"/>
    </source>
</evidence>
<dbReference type="EMBL" id="GECU01003229">
    <property type="protein sequence ID" value="JAT04478.1"/>
    <property type="molecule type" value="Transcribed_RNA"/>
</dbReference>
<name>A0A1B6HTE1_9HEMI</name>
<proteinExistence type="predicted"/>
<accession>A0A1B6HTE1</accession>
<evidence type="ECO:0000313" key="1">
    <source>
        <dbReference type="EMBL" id="JAS77942.1"/>
    </source>
</evidence>
<reference evidence="1" key="1">
    <citation type="submission" date="2015-11" db="EMBL/GenBank/DDBJ databases">
        <title>De novo transcriptome assembly of four potential Pierce s Disease insect vectors from Arizona vineyards.</title>
        <authorList>
            <person name="Tassone E.E."/>
        </authorList>
    </citation>
    <scope>NUCLEOTIDE SEQUENCE</scope>
</reference>
<feature type="non-terminal residue" evidence="1">
    <location>
        <position position="125"/>
    </location>
</feature>
<gene>
    <name evidence="3" type="ORF">g.9263</name>
    <name evidence="1" type="ORF">g.9264</name>
    <name evidence="2" type="ORF">g.9265</name>
</gene>